<feature type="compositionally biased region" description="Basic and acidic residues" evidence="1">
    <location>
        <begin position="356"/>
        <end position="371"/>
    </location>
</feature>
<dbReference type="RefSeq" id="WP_202085025.1">
    <property type="nucleotide sequence ID" value="NZ_JAERTZ010000023.1"/>
</dbReference>
<gene>
    <name evidence="2" type="ORF">JKV55_10560</name>
</gene>
<protein>
    <submittedName>
        <fullName evidence="2">Uncharacterized protein</fullName>
    </submittedName>
</protein>
<proteinExistence type="predicted"/>
<evidence type="ECO:0000256" key="1">
    <source>
        <dbReference type="SAM" id="MobiDB-lite"/>
    </source>
</evidence>
<evidence type="ECO:0000313" key="2">
    <source>
        <dbReference type="EMBL" id="MBL1377770.1"/>
    </source>
</evidence>
<comment type="caution">
    <text evidence="2">The sequence shown here is derived from an EMBL/GenBank/DDBJ whole genome shotgun (WGS) entry which is preliminary data.</text>
</comment>
<accession>A0ABS1QSB8</accession>
<reference evidence="3" key="1">
    <citation type="submission" date="2021-01" db="EMBL/GenBank/DDBJ databases">
        <title>Genome public.</title>
        <authorList>
            <person name="Liu C."/>
            <person name="Sun Q."/>
        </authorList>
    </citation>
    <scope>NUCLEOTIDE SEQUENCE [LARGE SCALE GENOMIC DNA]</scope>
    <source>
        <strain evidence="3">CGMCC 1.18722</strain>
    </source>
</reference>
<evidence type="ECO:0000313" key="3">
    <source>
        <dbReference type="Proteomes" id="UP000638570"/>
    </source>
</evidence>
<name>A0ABS1QSB8_9GAMM</name>
<dbReference type="Proteomes" id="UP000638570">
    <property type="component" value="Unassembled WGS sequence"/>
</dbReference>
<dbReference type="EMBL" id="JAERTZ010000023">
    <property type="protein sequence ID" value="MBL1377770.1"/>
    <property type="molecule type" value="Genomic_DNA"/>
</dbReference>
<feature type="region of interest" description="Disordered" evidence="1">
    <location>
        <begin position="348"/>
        <end position="371"/>
    </location>
</feature>
<organism evidence="2 3">
    <name type="scientific">Zobellella iuensis</name>
    <dbReference type="NCBI Taxonomy" id="2803811"/>
    <lineage>
        <taxon>Bacteria</taxon>
        <taxon>Pseudomonadati</taxon>
        <taxon>Pseudomonadota</taxon>
        <taxon>Gammaproteobacteria</taxon>
        <taxon>Aeromonadales</taxon>
        <taxon>Aeromonadaceae</taxon>
        <taxon>Zobellella</taxon>
    </lineage>
</organism>
<sequence length="631" mass="70332">MTLTIAAAAFCNWRQAEPIWQQLGLGSSQAAIELDTEAAMQQLAQSLSSPDNVAIVLYAPLDLALEQAAVTGVEPSQAITLWQLNTTQLVHFCKQQRGKALLFNLADLLAAPQVFQVFCAQHWPDLGLEHGPVPASQHRTPVLYRLLAQFLLSSTPSLRAQSQQLEALAQPLMQEPTPPALAELNQLVTDHHAGTEALAQLSDIKQESTLLLDQLHQVQGALESALQESTKQKAEFKAEQKCVKEQQAKIRSLQQQLLLLTQEHDVALQLAGTNSDLQQENTLLLDQLHQVQEALESALQEIAKQQADHKKSQNLAKEYQAKAHTLQQEKTLLLDELQQAQKKLASTLKENTQQKTEIEKTQKSVKDQQDKVHSQQQEIALLIEQLHHAQEELGSTLQSNKNQQTELKAEKNNIKNQQTKIHSLQQEMALLFEQLHHAQEELDSTLQSNKKQQTELKAAKNNIKNQQTKIHSLQQEMALLFEQLHHAQEALEANLLAQSKVPEAVVDTSASGQNNAALDSVPAVSTSLLKQKLQKRAAQKRLQRKAAELYKSPLFDAKWYLAQYPDVAADKAFSKNPALHYLKCGGFEGRNPGPDFNSRAYLNANPDVAAAGFNPLYHYLRFGKVENRALG</sequence>
<keyword evidence="3" id="KW-1185">Reference proteome</keyword>